<protein>
    <recommendedName>
        <fullName evidence="6">DUF4352 domain-containing protein</fullName>
    </recommendedName>
</protein>
<evidence type="ECO:0000256" key="3">
    <source>
        <dbReference type="SAM" id="SignalP"/>
    </source>
</evidence>
<gene>
    <name evidence="4" type="ORF">HNQ08_002624</name>
</gene>
<dbReference type="Gene3D" id="2.60.40.1240">
    <property type="match status" value="2"/>
</dbReference>
<feature type="region of interest" description="Disordered" evidence="2">
    <location>
        <begin position="285"/>
        <end position="304"/>
    </location>
</feature>
<feature type="signal peptide" evidence="3">
    <location>
        <begin position="1"/>
        <end position="22"/>
    </location>
</feature>
<keyword evidence="5" id="KW-1185">Reference proteome</keyword>
<reference evidence="4 5" key="1">
    <citation type="submission" date="2020-08" db="EMBL/GenBank/DDBJ databases">
        <title>Genomic Encyclopedia of Type Strains, Phase IV (KMG-IV): sequencing the most valuable type-strain genomes for metagenomic binning, comparative biology and taxonomic classification.</title>
        <authorList>
            <person name="Goeker M."/>
        </authorList>
    </citation>
    <scope>NUCLEOTIDE SEQUENCE [LARGE SCALE GENOMIC DNA]</scope>
    <source>
        <strain evidence="4 5">DSM 27939</strain>
    </source>
</reference>
<dbReference type="Proteomes" id="UP000552709">
    <property type="component" value="Unassembled WGS sequence"/>
</dbReference>
<organism evidence="4 5">
    <name type="scientific">Deinococcus humi</name>
    <dbReference type="NCBI Taxonomy" id="662880"/>
    <lineage>
        <taxon>Bacteria</taxon>
        <taxon>Thermotogati</taxon>
        <taxon>Deinococcota</taxon>
        <taxon>Deinococci</taxon>
        <taxon>Deinococcales</taxon>
        <taxon>Deinococcaceae</taxon>
        <taxon>Deinococcus</taxon>
    </lineage>
</organism>
<comment type="caution">
    <text evidence="4">The sequence shown here is derived from an EMBL/GenBank/DDBJ whole genome shotgun (WGS) entry which is preliminary data.</text>
</comment>
<evidence type="ECO:0000256" key="2">
    <source>
        <dbReference type="SAM" id="MobiDB-lite"/>
    </source>
</evidence>
<proteinExistence type="predicted"/>
<name>A0A7W8JVD8_9DEIO</name>
<dbReference type="RefSeq" id="WP_221284177.1">
    <property type="nucleotide sequence ID" value="NZ_JACHFL010000006.1"/>
</dbReference>
<feature type="compositionally biased region" description="Basic and acidic residues" evidence="2">
    <location>
        <begin position="289"/>
        <end position="298"/>
    </location>
</feature>
<dbReference type="AlphaFoldDB" id="A0A7W8JVD8"/>
<evidence type="ECO:0000256" key="1">
    <source>
        <dbReference type="ARBA" id="ARBA00022729"/>
    </source>
</evidence>
<keyword evidence="1 3" id="KW-0732">Signal</keyword>
<feature type="chain" id="PRO_5031279940" description="DUF4352 domain-containing protein" evidence="3">
    <location>
        <begin position="23"/>
        <end position="345"/>
    </location>
</feature>
<dbReference type="InterPro" id="IPR029050">
    <property type="entry name" value="Immunoprotect_excell_Ig-like"/>
</dbReference>
<sequence length="345" mass="37446">MNIQKRISILALTALLAVPALAQTRTQPPPTPPTRVVQGTTQLAGDVGVIGKTFTLGKGSDAINFTLTGAEFSASRVTIGEDVYIPKADEKLLILRYTVHNPQKEDLRYFYRTLQFTVVDAKDVNHANENYVGRDGTTDRLDITLKPAQKVGAYAVIAVPAAGPVPKLIVNVEDDKQVLRYDLRGKVKALPAPFADPSDAAKVTALEAVPMKAGVYGPLGYFDLKLDSVAVSTSPINGRELENGERNLVAVFTARNGVAKTAEVRSIFSRTFSFKLRDTDGEVTEYDDSPLKVSRDESTSGSLKPGEEARFRVYFKLPANVKGQSISVVEEEESRALIFDVSGAK</sequence>
<evidence type="ECO:0000313" key="4">
    <source>
        <dbReference type="EMBL" id="MBB5363518.1"/>
    </source>
</evidence>
<dbReference type="EMBL" id="JACHFL010000006">
    <property type="protein sequence ID" value="MBB5363518.1"/>
    <property type="molecule type" value="Genomic_DNA"/>
</dbReference>
<accession>A0A7W8JVD8</accession>
<evidence type="ECO:0000313" key="5">
    <source>
        <dbReference type="Proteomes" id="UP000552709"/>
    </source>
</evidence>
<evidence type="ECO:0008006" key="6">
    <source>
        <dbReference type="Google" id="ProtNLM"/>
    </source>
</evidence>